<evidence type="ECO:0000313" key="2">
    <source>
        <dbReference type="Proteomes" id="UP000009045"/>
    </source>
</evidence>
<organism evidence="1 2">
    <name type="scientific">Sinorhizobium meliloti (strain SM11)</name>
    <dbReference type="NCBI Taxonomy" id="707241"/>
    <lineage>
        <taxon>Bacteria</taxon>
        <taxon>Pseudomonadati</taxon>
        <taxon>Pseudomonadota</taxon>
        <taxon>Alphaproteobacteria</taxon>
        <taxon>Hyphomicrobiales</taxon>
        <taxon>Rhizobiaceae</taxon>
        <taxon>Sinorhizobium/Ensifer group</taxon>
        <taxon>Sinorhizobium</taxon>
    </lineage>
</organism>
<dbReference type="HOGENOM" id="CLU_2572019_0_0_5"/>
<name>F7XAW7_SINMM</name>
<sequence length="81" mass="8953">MVGAVVHIPQPPQFEIGAKGQFEAPLFRQLDYSLWGNIEPSGGIFEREVAVTPRLQDFALLGFVHSSTSVLSPAYIQRARI</sequence>
<reference evidence="1 2" key="1">
    <citation type="journal article" date="2011" name="J. Biotechnol.">
        <title>The complete genome sequence of the dominant Sinorhizobium meliloti field isolate SM11 extends the S. meliloti pan-genome.</title>
        <authorList>
            <person name="Schneiker-Bekel S."/>
            <person name="Wibberg D."/>
            <person name="Bekel T."/>
            <person name="Blom J."/>
            <person name="Linke B."/>
            <person name="Neuweger H."/>
            <person name="Stiens M."/>
            <person name="Vorholter F.J."/>
            <person name="Weidner S."/>
            <person name="Goesmann A."/>
            <person name="Puhler A."/>
            <person name="Schluter A."/>
        </authorList>
    </citation>
    <scope>NUCLEOTIDE SEQUENCE [LARGE SCALE GENOMIC DNA]</scope>
    <source>
        <strain evidence="1 2">SM11</strain>
        <plasmid evidence="2">pSmeSM11c</plasmid>
    </source>
</reference>
<evidence type="ECO:0000313" key="1">
    <source>
        <dbReference type="EMBL" id="AEH81151.1"/>
    </source>
</evidence>
<proteinExistence type="predicted"/>
<gene>
    <name evidence="1" type="ordered locus">SM11_pC0078</name>
</gene>
<dbReference type="EMBL" id="CP001831">
    <property type="protein sequence ID" value="AEH81151.1"/>
    <property type="molecule type" value="Genomic_DNA"/>
</dbReference>
<dbReference type="KEGG" id="smx:SM11_pC0078"/>
<accession>F7XAW7</accession>
<keyword evidence="1" id="KW-0614">Plasmid</keyword>
<protein>
    <submittedName>
        <fullName evidence="1">Uncharacterized protein</fullName>
    </submittedName>
</protein>
<dbReference type="Proteomes" id="UP000009045">
    <property type="component" value="Plasmid pSmeSM11c"/>
</dbReference>
<dbReference type="AlphaFoldDB" id="F7XAW7"/>
<geneLocation type="plasmid" evidence="1 2">
    <name>pSmeSM11c</name>
</geneLocation>